<protein>
    <recommendedName>
        <fullName evidence="4">O-antigen ligase like membrane protein</fullName>
    </recommendedName>
</protein>
<evidence type="ECO:0008006" key="4">
    <source>
        <dbReference type="Google" id="ProtNLM"/>
    </source>
</evidence>
<accession>S0EZS0</accession>
<dbReference type="eggNOG" id="ENOG50306S8">
    <property type="taxonomic scope" value="Bacteria"/>
</dbReference>
<feature type="transmembrane region" description="Helical" evidence="1">
    <location>
        <begin position="310"/>
        <end position="329"/>
    </location>
</feature>
<dbReference type="PATRIC" id="fig|1303518.3.peg.2859"/>
<keyword evidence="1" id="KW-1133">Transmembrane helix</keyword>
<feature type="transmembrane region" description="Helical" evidence="1">
    <location>
        <begin position="416"/>
        <end position="440"/>
    </location>
</feature>
<feature type="transmembrane region" description="Helical" evidence="1">
    <location>
        <begin position="61"/>
        <end position="86"/>
    </location>
</feature>
<dbReference type="EMBL" id="HF951689">
    <property type="protein sequence ID" value="CCW36542.1"/>
    <property type="molecule type" value="Genomic_DNA"/>
</dbReference>
<keyword evidence="1" id="KW-0812">Transmembrane</keyword>
<feature type="transmembrane region" description="Helical" evidence="1">
    <location>
        <begin position="188"/>
        <end position="206"/>
    </location>
</feature>
<keyword evidence="3" id="KW-1185">Reference proteome</keyword>
<dbReference type="KEGG" id="ccz:CCALI_02754"/>
<dbReference type="AlphaFoldDB" id="S0EZS0"/>
<feature type="transmembrane region" description="Helical" evidence="1">
    <location>
        <begin position="447"/>
        <end position="466"/>
    </location>
</feature>
<dbReference type="OrthoDB" id="1493313at2"/>
<dbReference type="RefSeq" id="WP_016484048.1">
    <property type="nucleotide sequence ID" value="NC_021487.1"/>
</dbReference>
<evidence type="ECO:0000313" key="2">
    <source>
        <dbReference type="EMBL" id="CCW36542.1"/>
    </source>
</evidence>
<dbReference type="HOGENOM" id="CLU_543770_0_0_0"/>
<sequence>MTTETTRTDLISGSYILRLPSTGGSSQKISVWEIIIPSIVLLGAIPFAISSMLGVRCLMAGALFILFFTLRRSAALPIFALIYLAVLGGVRRNLIPLMGEFHVDPLLTVIPVVIGLIGFGKLLARQIPLDNPIAKTRALLLGLMLTVGLLNPMQGSVIVALGGAMFMVIPILWSFVGRDLGNRRTVQLLYAVALIVALFGAFYGIYQTLYGFTKGEQIWISRDPSYNSINDADAKRPMSFFTSTGEYPLFLAICFVIACAFILSGRFWTLAFPPLLLAGILYSGVRAPIVLSLMGLVVLWGVRGRSITSWIPRLALAAVLGITGLVYGIKHAQNLAMNSSQQALLNHQVEGLSNPTDPNSSTAGIHAASALYGITSSLQHPIGIGLGAITLSGYQLHSSSAGPVVATNMEVDWSNMFLALGPVGGIVYLLFIGATLWCAFKVWHRTRALTTLAILGVLVTSLNTWLNGDNYSTCMLIWFSIGALEREYMLLQAQKTSSPKTASIASVSTSSST</sequence>
<feature type="transmembrane region" description="Helical" evidence="1">
    <location>
        <begin position="275"/>
        <end position="298"/>
    </location>
</feature>
<reference evidence="3" key="1">
    <citation type="submission" date="2013-03" db="EMBL/GenBank/DDBJ databases">
        <title>Genome sequence of Chthonomonas calidirosea, the first sequenced genome from the Armatimonadetes phylum (formally candidate division OP10).</title>
        <authorList>
            <person name="Lee K.C.Y."/>
            <person name="Morgan X.C."/>
            <person name="Dunfield P.F."/>
            <person name="Tamas I."/>
            <person name="Houghton K.M."/>
            <person name="Vyssotski M."/>
            <person name="Ryan J.L.J."/>
            <person name="Lagutin K."/>
            <person name="McDonald I.R."/>
            <person name="Stott M.B."/>
        </authorList>
    </citation>
    <scope>NUCLEOTIDE SEQUENCE [LARGE SCALE GENOMIC DNA]</scope>
    <source>
        <strain evidence="3">DSM 23976 / ICMP 18418 / T49</strain>
    </source>
</reference>
<organism evidence="2 3">
    <name type="scientific">Chthonomonas calidirosea (strain DSM 23976 / ICMP 18418 / T49)</name>
    <dbReference type="NCBI Taxonomy" id="1303518"/>
    <lineage>
        <taxon>Bacteria</taxon>
        <taxon>Bacillati</taxon>
        <taxon>Armatimonadota</taxon>
        <taxon>Chthonomonadia</taxon>
        <taxon>Chthonomonadales</taxon>
        <taxon>Chthonomonadaceae</taxon>
        <taxon>Chthonomonas</taxon>
    </lineage>
</organism>
<dbReference type="Proteomes" id="UP000014227">
    <property type="component" value="Chromosome I"/>
</dbReference>
<proteinExistence type="predicted"/>
<evidence type="ECO:0000256" key="1">
    <source>
        <dbReference type="SAM" id="Phobius"/>
    </source>
</evidence>
<feature type="transmembrane region" description="Helical" evidence="1">
    <location>
        <begin position="247"/>
        <end position="268"/>
    </location>
</feature>
<feature type="transmembrane region" description="Helical" evidence="1">
    <location>
        <begin position="136"/>
        <end position="151"/>
    </location>
</feature>
<name>S0EZS0_CHTCT</name>
<dbReference type="InParanoid" id="S0EZS0"/>
<gene>
    <name evidence="2" type="ORF">CCALI_02754</name>
</gene>
<dbReference type="STRING" id="454171.CP488_01333"/>
<evidence type="ECO:0000313" key="3">
    <source>
        <dbReference type="Proteomes" id="UP000014227"/>
    </source>
</evidence>
<feature type="transmembrane region" description="Helical" evidence="1">
    <location>
        <begin position="157"/>
        <end position="176"/>
    </location>
</feature>
<keyword evidence="1" id="KW-0472">Membrane</keyword>
<feature type="transmembrane region" description="Helical" evidence="1">
    <location>
        <begin position="29"/>
        <end position="49"/>
    </location>
</feature>
<feature type="transmembrane region" description="Helical" evidence="1">
    <location>
        <begin position="106"/>
        <end position="124"/>
    </location>
</feature>